<dbReference type="EMBL" id="JACVXC010000001">
    <property type="protein sequence ID" value="MBD0833923.1"/>
    <property type="molecule type" value="Genomic_DNA"/>
</dbReference>
<dbReference type="Proteomes" id="UP000602057">
    <property type="component" value="Unassembled WGS sequence"/>
</dbReference>
<proteinExistence type="predicted"/>
<gene>
    <name evidence="1" type="ORF">ICJ84_00595</name>
</gene>
<comment type="caution">
    <text evidence="1">The sequence shown here is derived from an EMBL/GenBank/DDBJ whole genome shotgun (WGS) entry which is preliminary data.</text>
</comment>
<evidence type="ECO:0000313" key="2">
    <source>
        <dbReference type="Proteomes" id="UP000602057"/>
    </source>
</evidence>
<reference evidence="1" key="1">
    <citation type="journal article" date="2013" name="Int. J. Syst. Evol. Microbiol.">
        <title>Aestuariibaculum suncheonense gen. nov., sp. nov., a marine bacterium of the family Flavobacteriaceae isolated from a tidal flat and emended descriptions of the genera Gaetbulibacter and Tamlana.</title>
        <authorList>
            <person name="Jeong S.H."/>
            <person name="Park M.S."/>
            <person name="Jin H.M."/>
            <person name="Lee K."/>
            <person name="Park W."/>
            <person name="Jeon C.O."/>
        </authorList>
    </citation>
    <scope>NUCLEOTIDE SEQUENCE</scope>
    <source>
        <strain evidence="1">SC17</strain>
    </source>
</reference>
<sequence>MIGERNIGFAILDWLVHTAHRNDIKGESMHEELKIELNFTSKESILST</sequence>
<dbReference type="AlphaFoldDB" id="A0A8J6U971"/>
<keyword evidence="2" id="KW-1185">Reference proteome</keyword>
<reference evidence="1" key="2">
    <citation type="submission" date="2020-09" db="EMBL/GenBank/DDBJ databases">
        <authorList>
            <person name="Wu Z."/>
        </authorList>
    </citation>
    <scope>NUCLEOTIDE SEQUENCE</scope>
    <source>
        <strain evidence="1">SC17</strain>
    </source>
</reference>
<accession>A0A8J6U971</accession>
<dbReference type="RefSeq" id="WP_188214420.1">
    <property type="nucleotide sequence ID" value="NZ_BAABGH010000004.1"/>
</dbReference>
<name>A0A8J6U971_9FLAO</name>
<protein>
    <submittedName>
        <fullName evidence="1">Uncharacterized protein</fullName>
    </submittedName>
</protein>
<evidence type="ECO:0000313" key="1">
    <source>
        <dbReference type="EMBL" id="MBD0833923.1"/>
    </source>
</evidence>
<organism evidence="1 2">
    <name type="scientific">Aestuariibaculum suncheonense</name>
    <dbReference type="NCBI Taxonomy" id="1028745"/>
    <lineage>
        <taxon>Bacteria</taxon>
        <taxon>Pseudomonadati</taxon>
        <taxon>Bacteroidota</taxon>
        <taxon>Flavobacteriia</taxon>
        <taxon>Flavobacteriales</taxon>
        <taxon>Flavobacteriaceae</taxon>
    </lineage>
</organism>